<organism evidence="1 2">
    <name type="scientific">Kwoniella mangroviensis CBS 10435</name>
    <dbReference type="NCBI Taxonomy" id="1331196"/>
    <lineage>
        <taxon>Eukaryota</taxon>
        <taxon>Fungi</taxon>
        <taxon>Dikarya</taxon>
        <taxon>Basidiomycota</taxon>
        <taxon>Agaricomycotina</taxon>
        <taxon>Tremellomycetes</taxon>
        <taxon>Tremellales</taxon>
        <taxon>Cryptococcaceae</taxon>
        <taxon>Kwoniella</taxon>
    </lineage>
</organism>
<keyword evidence="2" id="KW-1185">Reference proteome</keyword>
<accession>A0A1B9J0N9</accession>
<dbReference type="AlphaFoldDB" id="A0A1B9J0N9"/>
<proteinExistence type="predicted"/>
<sequence>MSSTIPAYDEHTGSIKLVQNFQVINDLTDPGGSIEEALNRSASSSTTPPKSHPLLDKFSKFTQLNMIDCFLEVTLDTSPVEQNFPCMVLTKTRYLASRQVHRTIEENRLARPVRLRAAVREAALALAHWIPTLQSGCFWAWERVGEQDEHYYRRWSWFIDQAEDGSSHVRLDPFTERFPAEFLANTDGTRLEHYEPHTEG</sequence>
<name>A0A1B9J0N9_9TREE</name>
<dbReference type="Proteomes" id="UP000092583">
    <property type="component" value="Unassembled WGS sequence"/>
</dbReference>
<gene>
    <name evidence="1" type="ORF">L486_00997</name>
</gene>
<reference evidence="1 2" key="1">
    <citation type="submission" date="2013-07" db="EMBL/GenBank/DDBJ databases">
        <title>The Genome Sequence of Kwoniella mangroviensis CBS10435.</title>
        <authorList>
            <consortium name="The Broad Institute Genome Sequencing Platform"/>
            <person name="Cuomo C."/>
            <person name="Litvintseva A."/>
            <person name="Chen Y."/>
            <person name="Heitman J."/>
            <person name="Sun S."/>
            <person name="Springer D."/>
            <person name="Dromer F."/>
            <person name="Young S.K."/>
            <person name="Zeng Q."/>
            <person name="Gargeya S."/>
            <person name="Fitzgerald M."/>
            <person name="Abouelleil A."/>
            <person name="Alvarado L."/>
            <person name="Berlin A.M."/>
            <person name="Chapman S.B."/>
            <person name="Dewar J."/>
            <person name="Goldberg J."/>
            <person name="Griggs A."/>
            <person name="Gujja S."/>
            <person name="Hansen M."/>
            <person name="Howarth C."/>
            <person name="Imamovic A."/>
            <person name="Larimer J."/>
            <person name="McCowan C."/>
            <person name="Murphy C."/>
            <person name="Pearson M."/>
            <person name="Priest M."/>
            <person name="Roberts A."/>
            <person name="Saif S."/>
            <person name="Shea T."/>
            <person name="Sykes S."/>
            <person name="Wortman J."/>
            <person name="Nusbaum C."/>
            <person name="Birren B."/>
        </authorList>
    </citation>
    <scope>NUCLEOTIDE SEQUENCE [LARGE SCALE GENOMIC DNA]</scope>
    <source>
        <strain evidence="1 2">CBS 10435</strain>
    </source>
</reference>
<reference evidence="2" key="2">
    <citation type="submission" date="2013-12" db="EMBL/GenBank/DDBJ databases">
        <title>Evolution of pathogenesis and genome organization in the Tremellales.</title>
        <authorList>
            <person name="Cuomo C."/>
            <person name="Litvintseva A."/>
            <person name="Heitman J."/>
            <person name="Chen Y."/>
            <person name="Sun S."/>
            <person name="Springer D."/>
            <person name="Dromer F."/>
            <person name="Young S."/>
            <person name="Zeng Q."/>
            <person name="Chapman S."/>
            <person name="Gujja S."/>
            <person name="Saif S."/>
            <person name="Birren B."/>
        </authorList>
    </citation>
    <scope>NUCLEOTIDE SEQUENCE [LARGE SCALE GENOMIC DNA]</scope>
    <source>
        <strain evidence="2">CBS 10435</strain>
    </source>
</reference>
<protein>
    <submittedName>
        <fullName evidence="1">Uncharacterized protein</fullName>
    </submittedName>
</protein>
<evidence type="ECO:0000313" key="1">
    <source>
        <dbReference type="EMBL" id="OCF61349.1"/>
    </source>
</evidence>
<evidence type="ECO:0000313" key="2">
    <source>
        <dbReference type="Proteomes" id="UP000092583"/>
    </source>
</evidence>
<dbReference type="EMBL" id="KI669459">
    <property type="protein sequence ID" value="OCF61349.1"/>
    <property type="molecule type" value="Genomic_DNA"/>
</dbReference>